<dbReference type="EMBL" id="VDEM01000029">
    <property type="protein sequence ID" value="KAF0823537.1"/>
    <property type="molecule type" value="Genomic_DNA"/>
</dbReference>
<organism evidence="1 2">
    <name type="scientific">Cytobacillus firmus</name>
    <name type="common">Bacillus firmus</name>
    <dbReference type="NCBI Taxonomy" id="1399"/>
    <lineage>
        <taxon>Bacteria</taxon>
        <taxon>Bacillati</taxon>
        <taxon>Bacillota</taxon>
        <taxon>Bacilli</taxon>
        <taxon>Bacillales</taxon>
        <taxon>Bacillaceae</taxon>
        <taxon>Cytobacillus</taxon>
    </lineage>
</organism>
<dbReference type="AlphaFoldDB" id="A0A800NA48"/>
<accession>A0A800NA48</accession>
<proteinExistence type="predicted"/>
<evidence type="ECO:0000313" key="1">
    <source>
        <dbReference type="EMBL" id="KAF0823537.1"/>
    </source>
</evidence>
<dbReference type="Proteomes" id="UP000465778">
    <property type="component" value="Unassembled WGS sequence"/>
</dbReference>
<comment type="caution">
    <text evidence="1">The sequence shown here is derived from an EMBL/GenBank/DDBJ whole genome shotgun (WGS) entry which is preliminary data.</text>
</comment>
<protein>
    <submittedName>
        <fullName evidence="1">Uncharacterized protein</fullName>
    </submittedName>
</protein>
<evidence type="ECO:0000313" key="2">
    <source>
        <dbReference type="Proteomes" id="UP000465778"/>
    </source>
</evidence>
<reference evidence="1 2" key="1">
    <citation type="journal article" date="2020" name="G3 (Bethesda)">
        <title>Whole Genome Sequencing and Comparative Genomics of Two Nematicidal Bacillus Strains Reveals a Wide Range of Possible Virulence Factors.</title>
        <authorList>
            <person name="Susic N."/>
            <person name="Janezic S."/>
            <person name="Rupnik M."/>
            <person name="Geric Stare B."/>
        </authorList>
    </citation>
    <scope>NUCLEOTIDE SEQUENCE [LARGE SCALE GENOMIC DNA]</scope>
    <source>
        <strain evidence="1 2">I-1582</strain>
    </source>
</reference>
<sequence length="41" mass="4290">MSTASGCVKNLSICDVDNKKLVENLSTALFLGEFNSNGLGV</sequence>
<gene>
    <name evidence="1" type="ORF">KIS1582_2696</name>
</gene>
<name>A0A800NA48_CYTFI</name>